<dbReference type="STRING" id="1123367.GCA_000621305_02704"/>
<comment type="caution">
    <text evidence="2">The sequence shown here is derived from an EMBL/GenBank/DDBJ whole genome shotgun (WGS) entry which is preliminary data.</text>
</comment>
<dbReference type="eggNOG" id="ENOG502Z7HQ">
    <property type="taxonomic scope" value="Bacteria"/>
</dbReference>
<dbReference type="Proteomes" id="UP000013232">
    <property type="component" value="Unassembled WGS sequence"/>
</dbReference>
<dbReference type="Pfam" id="PF07044">
    <property type="entry name" value="DUF1329"/>
    <property type="match status" value="1"/>
</dbReference>
<proteinExistence type="predicted"/>
<keyword evidence="3" id="KW-1185">Reference proteome</keyword>
<dbReference type="EMBL" id="AMXE01000072">
    <property type="protein sequence ID" value="ENO85572.1"/>
    <property type="molecule type" value="Genomic_DNA"/>
</dbReference>
<protein>
    <recommendedName>
        <fullName evidence="4">DUF1329 domain-containing protein</fullName>
    </recommendedName>
</protein>
<gene>
    <name evidence="2" type="ORF">C666_15110</name>
</gene>
<feature type="signal peptide" evidence="1">
    <location>
        <begin position="1"/>
        <end position="22"/>
    </location>
</feature>
<sequence>MNTRLKTLALAAALGASAMAHAAPTAEEIKQLGSTLTPWGAIKAGNADGSIPAYTGGIEPPAGYDPAKPGFRPDPFAGEKPLFSITAANMAQYEDKLTEGHKEMLRKYPNFRIDVYPTHRTAKYPQYVLDNTLKNAGSCELAPNELQLAGTCYGGVLFPIPKNGSQVMWNRAIKYDQYAYYSPRQTSTLVDRSGRRVETGAFEYWQTFPFMDPSRTAPIGADEMLEFGRVDWTGPARKAGEKLVMHDSVDMLNVGRRSWTYMPGQRRVKLSPDVAYDTPSPAGGGVGTVDETQVFYGSLDRYDYKLLGRKEMFIPYNTFKLHDEKQCAPDQVFTPNHLNPDCVRWELHRVWVVEATLKEGKRHVYPRRVIYWDEDIYAVGMADNYDEAGKIYRVTQTHYYPFYETTGHNTHEFVVHDLTNGAYVRQAYTPPGAGMMVVTPPQEAKPASFYESSALTRAGVR</sequence>
<dbReference type="InterPro" id="IPR010752">
    <property type="entry name" value="DUF1329"/>
</dbReference>
<evidence type="ECO:0000313" key="2">
    <source>
        <dbReference type="EMBL" id="ENO85572.1"/>
    </source>
</evidence>
<feature type="chain" id="PRO_5004128576" description="DUF1329 domain-containing protein" evidence="1">
    <location>
        <begin position="23"/>
        <end position="461"/>
    </location>
</feature>
<dbReference type="RefSeq" id="WP_004342352.1">
    <property type="nucleotide sequence ID" value="NZ_AMXE01000072.1"/>
</dbReference>
<dbReference type="AlphaFoldDB" id="N6YT55"/>
<keyword evidence="1" id="KW-0732">Signal</keyword>
<organism evidence="2 3">
    <name type="scientific">Thauera linaloolentis (strain DSM 12138 / JCM 21573 / CCUG 41526 / CIP 105981 / IAM 15112 / NBRC 102519 / 47Lol)</name>
    <dbReference type="NCBI Taxonomy" id="1123367"/>
    <lineage>
        <taxon>Bacteria</taxon>
        <taxon>Pseudomonadati</taxon>
        <taxon>Pseudomonadota</taxon>
        <taxon>Betaproteobacteria</taxon>
        <taxon>Rhodocyclales</taxon>
        <taxon>Zoogloeaceae</taxon>
        <taxon>Thauera</taxon>
    </lineage>
</organism>
<evidence type="ECO:0000256" key="1">
    <source>
        <dbReference type="SAM" id="SignalP"/>
    </source>
</evidence>
<evidence type="ECO:0008006" key="4">
    <source>
        <dbReference type="Google" id="ProtNLM"/>
    </source>
</evidence>
<dbReference type="CDD" id="cd16329">
    <property type="entry name" value="LolA_like"/>
    <property type="match status" value="1"/>
</dbReference>
<evidence type="ECO:0000313" key="3">
    <source>
        <dbReference type="Proteomes" id="UP000013232"/>
    </source>
</evidence>
<accession>N6YT55</accession>
<dbReference type="Gene3D" id="2.50.20.10">
    <property type="entry name" value="Lipoprotein localisation LolA/LolB/LppX"/>
    <property type="match status" value="1"/>
</dbReference>
<name>N6YT55_THAL4</name>
<dbReference type="OrthoDB" id="6751304at2"/>
<reference evidence="2 3" key="1">
    <citation type="submission" date="2012-09" db="EMBL/GenBank/DDBJ databases">
        <title>Draft Genome Sequences of 6 Strains from Genus Thauera.</title>
        <authorList>
            <person name="Liu B."/>
            <person name="Shapleigh J.P."/>
            <person name="Frostegard A.H."/>
        </authorList>
    </citation>
    <scope>NUCLEOTIDE SEQUENCE [LARGE SCALE GENOMIC DNA]</scope>
    <source>
        <strain evidence="3">47Lol / DSM 12138</strain>
    </source>
</reference>